<keyword evidence="1" id="KW-0732">Signal</keyword>
<evidence type="ECO:0000313" key="2">
    <source>
        <dbReference type="EMBL" id="MBD3364001.1"/>
    </source>
</evidence>
<feature type="chain" id="PRO_5038767294" description="PKD domain-containing protein" evidence="1">
    <location>
        <begin position="21"/>
        <end position="260"/>
    </location>
</feature>
<dbReference type="PROSITE" id="PS51257">
    <property type="entry name" value="PROKAR_LIPOPROTEIN"/>
    <property type="match status" value="1"/>
</dbReference>
<evidence type="ECO:0000256" key="1">
    <source>
        <dbReference type="SAM" id="SignalP"/>
    </source>
</evidence>
<evidence type="ECO:0000313" key="3">
    <source>
        <dbReference type="Proteomes" id="UP000630660"/>
    </source>
</evidence>
<name>A0A9D5QCH9_UNCW3</name>
<dbReference type="AlphaFoldDB" id="A0A9D5QCH9"/>
<reference evidence="2" key="1">
    <citation type="submission" date="2019-11" db="EMBL/GenBank/DDBJ databases">
        <title>Microbial mats filling the niche in hypersaline microbial mats.</title>
        <authorList>
            <person name="Wong H.L."/>
            <person name="Macleod F.I."/>
            <person name="White R.A. III"/>
            <person name="Burns B.P."/>
        </authorList>
    </citation>
    <scope>NUCLEOTIDE SEQUENCE</scope>
    <source>
        <strain evidence="2">Bin_327</strain>
    </source>
</reference>
<gene>
    <name evidence="2" type="ORF">GF359_02180</name>
</gene>
<dbReference type="Proteomes" id="UP000630660">
    <property type="component" value="Unassembled WGS sequence"/>
</dbReference>
<proteinExistence type="predicted"/>
<dbReference type="EMBL" id="WJKJ01000066">
    <property type="protein sequence ID" value="MBD3364001.1"/>
    <property type="molecule type" value="Genomic_DNA"/>
</dbReference>
<accession>A0A9D5QCH9</accession>
<organism evidence="2 3">
    <name type="scientific">candidate division WOR-3 bacterium</name>
    <dbReference type="NCBI Taxonomy" id="2052148"/>
    <lineage>
        <taxon>Bacteria</taxon>
        <taxon>Bacteria division WOR-3</taxon>
    </lineage>
</organism>
<sequence length="260" mass="27977">MRKTLAILAAVLVVLGTSMGCEGRKKTQDGQEEVDTPQITLPESDIFSGEYEVEGPDYEAILKITKANQGYHLEWTFPDGDKHYGKGIALDGILGAVYDVGDGSSSGMVAYKKSGDGITGLWTPTEGGSVSCEKTADEPQISLGRLDVRGDYEVEGTDEDSTEYTGILNIEEKGPVFSANWTSGPNEIHGTGFVLDDVLILNYGNPDGVGIVVYEIHGTQLTGFWLFCPYENLSTPYPVSLATEKAKKVTSGTKVSEEDD</sequence>
<evidence type="ECO:0008006" key="4">
    <source>
        <dbReference type="Google" id="ProtNLM"/>
    </source>
</evidence>
<protein>
    <recommendedName>
        <fullName evidence="4">PKD domain-containing protein</fullName>
    </recommendedName>
</protein>
<feature type="signal peptide" evidence="1">
    <location>
        <begin position="1"/>
        <end position="20"/>
    </location>
</feature>
<comment type="caution">
    <text evidence="2">The sequence shown here is derived from an EMBL/GenBank/DDBJ whole genome shotgun (WGS) entry which is preliminary data.</text>
</comment>